<sequence>MRTGNGLLNFILAYLLKGKFLFPFIRKYRFIIYLLIIILQRLIRKKDEKKVSNPTH</sequence>
<evidence type="ECO:0000313" key="3">
    <source>
        <dbReference type="Proteomes" id="UP000003160"/>
    </source>
</evidence>
<keyword evidence="1" id="KW-0472">Membrane</keyword>
<name>D1PUY0_9BACT</name>
<keyword evidence="1" id="KW-0812">Transmembrane</keyword>
<reference evidence="2 3" key="1">
    <citation type="submission" date="2009-10" db="EMBL/GenBank/DDBJ databases">
        <authorList>
            <person name="Qin X."/>
            <person name="Bachman B."/>
            <person name="Battles P."/>
            <person name="Bell A."/>
            <person name="Bess C."/>
            <person name="Bickham C."/>
            <person name="Chaboub L."/>
            <person name="Chen D."/>
            <person name="Coyle M."/>
            <person name="Deiros D.R."/>
            <person name="Dinh H."/>
            <person name="Forbes L."/>
            <person name="Fowler G."/>
            <person name="Francisco L."/>
            <person name="Fu Q."/>
            <person name="Gubbala S."/>
            <person name="Hale W."/>
            <person name="Han Y."/>
            <person name="Hemphill L."/>
            <person name="Highlander S.K."/>
            <person name="Hirani K."/>
            <person name="Hogues M."/>
            <person name="Jackson L."/>
            <person name="Jakkamsetti A."/>
            <person name="Javaid M."/>
            <person name="Jiang H."/>
            <person name="Korchina V."/>
            <person name="Kovar C."/>
            <person name="Lara F."/>
            <person name="Lee S."/>
            <person name="Mata R."/>
            <person name="Mathew T."/>
            <person name="Moen C."/>
            <person name="Morales K."/>
            <person name="Munidasa M."/>
            <person name="Nazareth L."/>
            <person name="Ngo R."/>
            <person name="Nguyen L."/>
            <person name="Okwuonu G."/>
            <person name="Ongeri F."/>
            <person name="Patil S."/>
            <person name="Petrosino J."/>
            <person name="Pham C."/>
            <person name="Pham P."/>
            <person name="Pu L.-L."/>
            <person name="Puazo M."/>
            <person name="Raj R."/>
            <person name="Reid J."/>
            <person name="Rouhana J."/>
            <person name="Saada N."/>
            <person name="Shang Y."/>
            <person name="Simmons D."/>
            <person name="Thornton R."/>
            <person name="Warren J."/>
            <person name="Weissenberger G."/>
            <person name="Zhang J."/>
            <person name="Zhang L."/>
            <person name="Zhou C."/>
            <person name="Zhu D."/>
            <person name="Muzny D."/>
            <person name="Worley K."/>
            <person name="Gibbs R."/>
        </authorList>
    </citation>
    <scope>NUCLEOTIDE SEQUENCE [LARGE SCALE GENOMIC DNA]</scope>
    <source>
        <strain evidence="2 3">DSM 17361</strain>
    </source>
</reference>
<protein>
    <submittedName>
        <fullName evidence="2">Uncharacterized protein</fullName>
    </submittedName>
</protein>
<dbReference type="HOGENOM" id="CLU_3010414_0_0_10"/>
<evidence type="ECO:0000256" key="1">
    <source>
        <dbReference type="SAM" id="Phobius"/>
    </source>
</evidence>
<comment type="caution">
    <text evidence="2">The sequence shown here is derived from an EMBL/GenBank/DDBJ whole genome shotgun (WGS) entry which is preliminary data.</text>
</comment>
<organism evidence="2 3">
    <name type="scientific">Hallella bergensis DSM 17361</name>
    <dbReference type="NCBI Taxonomy" id="585502"/>
    <lineage>
        <taxon>Bacteria</taxon>
        <taxon>Pseudomonadati</taxon>
        <taxon>Bacteroidota</taxon>
        <taxon>Bacteroidia</taxon>
        <taxon>Bacteroidales</taxon>
        <taxon>Prevotellaceae</taxon>
        <taxon>Hallella</taxon>
    </lineage>
</organism>
<feature type="transmembrane region" description="Helical" evidence="1">
    <location>
        <begin position="20"/>
        <end position="39"/>
    </location>
</feature>
<keyword evidence="3" id="KW-1185">Reference proteome</keyword>
<dbReference type="EMBL" id="ACKS01000034">
    <property type="protein sequence ID" value="EFA44700.1"/>
    <property type="molecule type" value="Genomic_DNA"/>
</dbReference>
<gene>
    <name evidence="2" type="ORF">HMPREF0645_0765</name>
</gene>
<dbReference type="AlphaFoldDB" id="D1PUY0"/>
<dbReference type="Proteomes" id="UP000003160">
    <property type="component" value="Unassembled WGS sequence"/>
</dbReference>
<keyword evidence="1" id="KW-1133">Transmembrane helix</keyword>
<evidence type="ECO:0000313" key="2">
    <source>
        <dbReference type="EMBL" id="EFA44700.1"/>
    </source>
</evidence>
<accession>D1PUY0</accession>
<proteinExistence type="predicted"/>